<feature type="coiled-coil region" evidence="3">
    <location>
        <begin position="79"/>
        <end position="124"/>
    </location>
</feature>
<accession>A0A565BWZ4</accession>
<dbReference type="PANTHER" id="PTHR32054:SF91">
    <property type="entry name" value="WEB FAMILY PROTEIN"/>
    <property type="match status" value="1"/>
</dbReference>
<gene>
    <name evidence="4" type="ORF">ANE_LOCUS16304</name>
</gene>
<organism evidence="4 5">
    <name type="scientific">Arabis nemorensis</name>
    <dbReference type="NCBI Taxonomy" id="586526"/>
    <lineage>
        <taxon>Eukaryota</taxon>
        <taxon>Viridiplantae</taxon>
        <taxon>Streptophyta</taxon>
        <taxon>Embryophyta</taxon>
        <taxon>Tracheophyta</taxon>
        <taxon>Spermatophyta</taxon>
        <taxon>Magnoliopsida</taxon>
        <taxon>eudicotyledons</taxon>
        <taxon>Gunneridae</taxon>
        <taxon>Pentapetalae</taxon>
        <taxon>rosids</taxon>
        <taxon>malvids</taxon>
        <taxon>Brassicales</taxon>
        <taxon>Brassicaceae</taxon>
        <taxon>Arabideae</taxon>
        <taxon>Arabis</taxon>
    </lineage>
</organism>
<name>A0A565BWZ4_9BRAS</name>
<dbReference type="OrthoDB" id="1092978at2759"/>
<evidence type="ECO:0000256" key="1">
    <source>
        <dbReference type="ARBA" id="ARBA00005485"/>
    </source>
</evidence>
<comment type="caution">
    <text evidence="4">The sequence shown here is derived from an EMBL/GenBank/DDBJ whole genome shotgun (WGS) entry which is preliminary data.</text>
</comment>
<reference evidence="4" key="1">
    <citation type="submission" date="2019-07" db="EMBL/GenBank/DDBJ databases">
        <authorList>
            <person name="Dittberner H."/>
        </authorList>
    </citation>
    <scope>NUCLEOTIDE SEQUENCE [LARGE SCALE GENOMIC DNA]</scope>
</reference>
<dbReference type="AlphaFoldDB" id="A0A565BWZ4"/>
<evidence type="ECO:0000313" key="4">
    <source>
        <dbReference type="EMBL" id="VVB05860.1"/>
    </source>
</evidence>
<dbReference type="EMBL" id="CABITT030000005">
    <property type="protein sequence ID" value="VVB05860.1"/>
    <property type="molecule type" value="Genomic_DNA"/>
</dbReference>
<dbReference type="PANTHER" id="PTHR32054">
    <property type="entry name" value="HEAVY CHAIN, PUTATIVE, EXPRESSED-RELATED-RELATED"/>
    <property type="match status" value="1"/>
</dbReference>
<dbReference type="GO" id="GO:0009904">
    <property type="term" value="P:chloroplast accumulation movement"/>
    <property type="evidence" value="ECO:0007669"/>
    <property type="project" value="TreeGrafter"/>
</dbReference>
<sequence>MAAEAIPGTPRIRDVRIQPGSESFNPECTRGGRGGLRAEFDISPPFESDQKAVTGFDGRGAWVPFMIGDNHDGVGEFDIKRMEENAVELEKELIMKELETLDFLEALGSTKKILEDLKLELQQQALRRMETPEHSHSQTKEMIAERCHLNPLELNQARMKLGKTMDDLAMIQSYVESLNMNTEEEKDFLGEVSLAEELNSLRLKPAGPDQGERFNTENLPVKPQCEQVKMVVEETNDTAFQIQSEACLKAAEMRLVAARKMEEAARAAEALAIAEMSVLSSGINQDGVCFPEPPRSPSTLQALMNEDLSTDISRTEILRKLEEANEEVKQSKQALEMASKRVEIASVKQLEAEDAFRQWNIESWKDQKAIRAKRSMKGDNFHRRSFLSHVNQQHEPLINLPKQMLKRNASMRNVLNRKQVHTIDEKEFVTPRRKFRFIHIKLPESE</sequence>
<keyword evidence="2 3" id="KW-0175">Coiled coil</keyword>
<proteinExistence type="inferred from homology"/>
<dbReference type="Proteomes" id="UP000489600">
    <property type="component" value="Unassembled WGS sequence"/>
</dbReference>
<comment type="similarity">
    <text evidence="1">Belongs to the WEB family.</text>
</comment>
<feature type="coiled-coil region" evidence="3">
    <location>
        <begin position="314"/>
        <end position="341"/>
    </location>
</feature>
<protein>
    <recommendedName>
        <fullName evidence="6">WEB family protein</fullName>
    </recommendedName>
</protein>
<keyword evidence="5" id="KW-1185">Reference proteome</keyword>
<evidence type="ECO:0000256" key="2">
    <source>
        <dbReference type="ARBA" id="ARBA00023054"/>
    </source>
</evidence>
<evidence type="ECO:0000256" key="3">
    <source>
        <dbReference type="SAM" id="Coils"/>
    </source>
</evidence>
<evidence type="ECO:0008006" key="6">
    <source>
        <dbReference type="Google" id="ProtNLM"/>
    </source>
</evidence>
<dbReference type="GO" id="GO:0009903">
    <property type="term" value="P:chloroplast avoidance movement"/>
    <property type="evidence" value="ECO:0007669"/>
    <property type="project" value="TreeGrafter"/>
</dbReference>
<evidence type="ECO:0000313" key="5">
    <source>
        <dbReference type="Proteomes" id="UP000489600"/>
    </source>
</evidence>
<dbReference type="GO" id="GO:0005829">
    <property type="term" value="C:cytosol"/>
    <property type="evidence" value="ECO:0007669"/>
    <property type="project" value="TreeGrafter"/>
</dbReference>